<gene>
    <name evidence="1" type="ORF">EF878_08830</name>
</gene>
<organism evidence="1 2">
    <name type="scientific">Dickeya undicola</name>
    <dbReference type="NCBI Taxonomy" id="1577887"/>
    <lineage>
        <taxon>Bacteria</taxon>
        <taxon>Pseudomonadati</taxon>
        <taxon>Pseudomonadota</taxon>
        <taxon>Gammaproteobacteria</taxon>
        <taxon>Enterobacterales</taxon>
        <taxon>Pectobacteriaceae</taxon>
        <taxon>Dickeya</taxon>
    </lineage>
</organism>
<accession>A0A3N0G3A1</accession>
<sequence length="62" mass="7209">MHEGNRVYSLFSGKLELNDVLGKKPVQFRTKFEKLVGAMYYGDSLLVLDESDPEDIYYPNDY</sequence>
<dbReference type="Proteomes" id="UP000276061">
    <property type="component" value="Unassembled WGS sequence"/>
</dbReference>
<protein>
    <submittedName>
        <fullName evidence="1">Uncharacterized protein</fullName>
    </submittedName>
</protein>
<reference evidence="1 2" key="1">
    <citation type="submission" date="2018-11" db="EMBL/GenBank/DDBJ databases">
        <title>Characterization of surface water Dickeya isolates.</title>
        <authorList>
            <person name="Van Gijsegem F."/>
            <person name="Pedron J."/>
        </authorList>
    </citation>
    <scope>NUCLEOTIDE SEQUENCE [LARGE SCALE GENOMIC DNA]</scope>
    <source>
        <strain evidence="1 2">FVG1-MFV-O17</strain>
    </source>
</reference>
<dbReference type="OrthoDB" id="6507185at2"/>
<proteinExistence type="predicted"/>
<comment type="caution">
    <text evidence="1">The sequence shown here is derived from an EMBL/GenBank/DDBJ whole genome shotgun (WGS) entry which is preliminary data.</text>
</comment>
<name>A0A3N0G3A1_9GAMM</name>
<evidence type="ECO:0000313" key="2">
    <source>
        <dbReference type="Proteomes" id="UP000276061"/>
    </source>
</evidence>
<dbReference type="AlphaFoldDB" id="A0A3N0G3A1"/>
<dbReference type="EMBL" id="RJLR01000016">
    <property type="protein sequence ID" value="RNM06934.1"/>
    <property type="molecule type" value="Genomic_DNA"/>
</dbReference>
<evidence type="ECO:0000313" key="1">
    <source>
        <dbReference type="EMBL" id="RNM06934.1"/>
    </source>
</evidence>